<reference evidence="1" key="1">
    <citation type="submission" date="2023-03" db="EMBL/GenBank/DDBJ databases">
        <title>Massive genome expansion in bonnet fungi (Mycena s.s.) driven by repeated elements and novel gene families across ecological guilds.</title>
        <authorList>
            <consortium name="Lawrence Berkeley National Laboratory"/>
            <person name="Harder C.B."/>
            <person name="Miyauchi S."/>
            <person name="Viragh M."/>
            <person name="Kuo A."/>
            <person name="Thoen E."/>
            <person name="Andreopoulos B."/>
            <person name="Lu D."/>
            <person name="Skrede I."/>
            <person name="Drula E."/>
            <person name="Henrissat B."/>
            <person name="Morin E."/>
            <person name="Kohler A."/>
            <person name="Barry K."/>
            <person name="LaButti K."/>
            <person name="Morin E."/>
            <person name="Salamov A."/>
            <person name="Lipzen A."/>
            <person name="Mereny Z."/>
            <person name="Hegedus B."/>
            <person name="Baldrian P."/>
            <person name="Stursova M."/>
            <person name="Weitz H."/>
            <person name="Taylor A."/>
            <person name="Grigoriev I.V."/>
            <person name="Nagy L.G."/>
            <person name="Martin F."/>
            <person name="Kauserud H."/>
        </authorList>
    </citation>
    <scope>NUCLEOTIDE SEQUENCE</scope>
    <source>
        <strain evidence="1">CBHHK182m</strain>
    </source>
</reference>
<keyword evidence="2" id="KW-1185">Reference proteome</keyword>
<dbReference type="Proteomes" id="UP001215598">
    <property type="component" value="Unassembled WGS sequence"/>
</dbReference>
<comment type="caution">
    <text evidence="1">The sequence shown here is derived from an EMBL/GenBank/DDBJ whole genome shotgun (WGS) entry which is preliminary data.</text>
</comment>
<sequence>MLNGPGLAEMRTRRFTAPGLLEMQTKAQRTWVVGNANRPNTTLRCLETGRIPGVDRNTNRLCMMEWLDFCKKFCPQTISATACQGISQSMATSVKLLPHRRMIMEGRRAVAILPFCWASDSLVFTAVKLTLEGCNTVDMGLCQRPKTFAPAAFTTLAPLEGSSGRTQQCYDILDPIFKPLQPRLSPASFLGLEDVPLKLLLEILVLLTFGLAPQAGITIGVTL</sequence>
<organism evidence="1 2">
    <name type="scientific">Mycena metata</name>
    <dbReference type="NCBI Taxonomy" id="1033252"/>
    <lineage>
        <taxon>Eukaryota</taxon>
        <taxon>Fungi</taxon>
        <taxon>Dikarya</taxon>
        <taxon>Basidiomycota</taxon>
        <taxon>Agaricomycotina</taxon>
        <taxon>Agaricomycetes</taxon>
        <taxon>Agaricomycetidae</taxon>
        <taxon>Agaricales</taxon>
        <taxon>Marasmiineae</taxon>
        <taxon>Mycenaceae</taxon>
        <taxon>Mycena</taxon>
    </lineage>
</organism>
<gene>
    <name evidence="1" type="ORF">B0H16DRAFT_1473709</name>
</gene>
<proteinExistence type="predicted"/>
<accession>A0AAD7HIS9</accession>
<dbReference type="AlphaFoldDB" id="A0AAD7HIS9"/>
<protein>
    <submittedName>
        <fullName evidence="1">Uncharacterized protein</fullName>
    </submittedName>
</protein>
<evidence type="ECO:0000313" key="2">
    <source>
        <dbReference type="Proteomes" id="UP001215598"/>
    </source>
</evidence>
<name>A0AAD7HIS9_9AGAR</name>
<dbReference type="EMBL" id="JARKIB010000227">
    <property type="protein sequence ID" value="KAJ7721701.1"/>
    <property type="molecule type" value="Genomic_DNA"/>
</dbReference>
<evidence type="ECO:0000313" key="1">
    <source>
        <dbReference type="EMBL" id="KAJ7721701.1"/>
    </source>
</evidence>